<keyword evidence="14" id="KW-1185">Reference proteome</keyword>
<dbReference type="SMART" id="SM01249">
    <property type="entry name" value="KASH"/>
    <property type="match status" value="1"/>
</dbReference>
<dbReference type="GO" id="GO:0007097">
    <property type="term" value="P:nuclear migration"/>
    <property type="evidence" value="ECO:0007669"/>
    <property type="project" value="TreeGrafter"/>
</dbReference>
<keyword evidence="2 8" id="KW-0812">Transmembrane</keyword>
<dbReference type="PANTHER" id="PTHR47535">
    <property type="entry name" value="MUSCLE-SPECIFIC PROTEIN 300 KDA, ISOFORM G"/>
    <property type="match status" value="1"/>
</dbReference>
<dbReference type="GO" id="GO:0005737">
    <property type="term" value="C:cytoplasm"/>
    <property type="evidence" value="ECO:0007669"/>
    <property type="project" value="TreeGrafter"/>
</dbReference>
<accession>A0A9Q0ESD5</accession>
<gene>
    <name evidence="13" type="ORF">NHX12_019030</name>
</gene>
<dbReference type="OrthoDB" id="9838382at2759"/>
<dbReference type="InterPro" id="IPR052403">
    <property type="entry name" value="LINC-complex_assoc"/>
</dbReference>
<evidence type="ECO:0000256" key="8">
    <source>
        <dbReference type="PROSITE-ProRule" id="PRU00385"/>
    </source>
</evidence>
<feature type="domain" description="KASH" evidence="12">
    <location>
        <begin position="1155"/>
        <end position="1213"/>
    </location>
</feature>
<evidence type="ECO:0000256" key="10">
    <source>
        <dbReference type="SAM" id="MobiDB-lite"/>
    </source>
</evidence>
<dbReference type="GO" id="GO:0051015">
    <property type="term" value="F:actin filament binding"/>
    <property type="evidence" value="ECO:0007669"/>
    <property type="project" value="TreeGrafter"/>
</dbReference>
<protein>
    <recommendedName>
        <fullName evidence="12">KASH domain-containing protein</fullName>
    </recommendedName>
</protein>
<dbReference type="Pfam" id="PF10541">
    <property type="entry name" value="KASH"/>
    <property type="match status" value="1"/>
</dbReference>
<keyword evidence="9" id="KW-0175">Coiled coil</keyword>
<dbReference type="Pfam" id="PF25803">
    <property type="entry name" value="Spectrin_SYNE1_2"/>
    <property type="match status" value="1"/>
</dbReference>
<feature type="coiled-coil region" evidence="9">
    <location>
        <begin position="484"/>
        <end position="511"/>
    </location>
</feature>
<feature type="compositionally biased region" description="Low complexity" evidence="10">
    <location>
        <begin position="909"/>
        <end position="925"/>
    </location>
</feature>
<evidence type="ECO:0000256" key="11">
    <source>
        <dbReference type="SAM" id="Phobius"/>
    </source>
</evidence>
<evidence type="ECO:0000313" key="13">
    <source>
        <dbReference type="EMBL" id="KAJ3612772.1"/>
    </source>
</evidence>
<evidence type="ECO:0000256" key="7">
    <source>
        <dbReference type="ARBA" id="ARBA00046312"/>
    </source>
</evidence>
<dbReference type="InterPro" id="IPR012315">
    <property type="entry name" value="KASH"/>
</dbReference>
<dbReference type="InterPro" id="IPR057933">
    <property type="entry name" value="SYNE3_dom"/>
</dbReference>
<evidence type="ECO:0000256" key="3">
    <source>
        <dbReference type="ARBA" id="ARBA00022737"/>
    </source>
</evidence>
<dbReference type="GO" id="GO:0005640">
    <property type="term" value="C:nuclear outer membrane"/>
    <property type="evidence" value="ECO:0007669"/>
    <property type="project" value="UniProtKB-SubCell"/>
</dbReference>
<dbReference type="PANTHER" id="PTHR47535:SF2">
    <property type="entry name" value="NESPRIN-3"/>
    <property type="match status" value="1"/>
</dbReference>
<feature type="region of interest" description="Disordered" evidence="10">
    <location>
        <begin position="773"/>
        <end position="823"/>
    </location>
</feature>
<name>A0A9Q0ESD5_9TELE</name>
<evidence type="ECO:0000256" key="4">
    <source>
        <dbReference type="ARBA" id="ARBA00022989"/>
    </source>
</evidence>
<feature type="transmembrane region" description="Helical" evidence="11">
    <location>
        <begin position="1166"/>
        <end position="1185"/>
    </location>
</feature>
<keyword evidence="3" id="KW-0677">Repeat</keyword>
<evidence type="ECO:0000256" key="1">
    <source>
        <dbReference type="ARBA" id="ARBA00008619"/>
    </source>
</evidence>
<reference evidence="13" key="1">
    <citation type="submission" date="2022-07" db="EMBL/GenBank/DDBJ databases">
        <title>Chromosome-level genome of Muraenolepis orangiensis.</title>
        <authorList>
            <person name="Kim J."/>
        </authorList>
    </citation>
    <scope>NUCLEOTIDE SEQUENCE</scope>
    <source>
        <strain evidence="13">KU_S4_2022</strain>
        <tissue evidence="13">Muscle</tissue>
    </source>
</reference>
<dbReference type="PROSITE" id="PS51049">
    <property type="entry name" value="KASH"/>
    <property type="match status" value="1"/>
</dbReference>
<keyword evidence="6" id="KW-0539">Nucleus</keyword>
<evidence type="ECO:0000256" key="5">
    <source>
        <dbReference type="ARBA" id="ARBA00023136"/>
    </source>
</evidence>
<dbReference type="InterPro" id="IPR057932">
    <property type="entry name" value="Spectrin_SYNE1_3"/>
</dbReference>
<dbReference type="SUPFAM" id="SSF46966">
    <property type="entry name" value="Spectrin repeat"/>
    <property type="match status" value="3"/>
</dbReference>
<comment type="caution">
    <text evidence="13">The sequence shown here is derived from an EMBL/GenBank/DDBJ whole genome shotgun (WGS) entry which is preliminary data.</text>
</comment>
<keyword evidence="5 8" id="KW-0472">Membrane</keyword>
<keyword evidence="4 11" id="KW-1133">Transmembrane helix</keyword>
<proteinExistence type="inferred from homology"/>
<evidence type="ECO:0000256" key="9">
    <source>
        <dbReference type="SAM" id="Coils"/>
    </source>
</evidence>
<dbReference type="Gene3D" id="1.20.58.60">
    <property type="match status" value="2"/>
</dbReference>
<comment type="similarity">
    <text evidence="1">Belongs to the nesprin family.</text>
</comment>
<feature type="compositionally biased region" description="Polar residues" evidence="10">
    <location>
        <begin position="807"/>
        <end position="821"/>
    </location>
</feature>
<evidence type="ECO:0000313" key="14">
    <source>
        <dbReference type="Proteomes" id="UP001148018"/>
    </source>
</evidence>
<comment type="subcellular location">
    <subcellularLocation>
        <location evidence="7">Nucleus outer membrane</location>
        <topology evidence="7">Single-pass type IV membrane protein</topology>
    </subcellularLocation>
</comment>
<feature type="region of interest" description="Disordered" evidence="10">
    <location>
        <begin position="894"/>
        <end position="953"/>
    </location>
</feature>
<feature type="region of interest" description="Disordered" evidence="10">
    <location>
        <begin position="987"/>
        <end position="1014"/>
    </location>
</feature>
<organism evidence="13 14">
    <name type="scientific">Muraenolepis orangiensis</name>
    <name type="common">Patagonian moray cod</name>
    <dbReference type="NCBI Taxonomy" id="630683"/>
    <lineage>
        <taxon>Eukaryota</taxon>
        <taxon>Metazoa</taxon>
        <taxon>Chordata</taxon>
        <taxon>Craniata</taxon>
        <taxon>Vertebrata</taxon>
        <taxon>Euteleostomi</taxon>
        <taxon>Actinopterygii</taxon>
        <taxon>Neopterygii</taxon>
        <taxon>Teleostei</taxon>
        <taxon>Neoteleostei</taxon>
        <taxon>Acanthomorphata</taxon>
        <taxon>Zeiogadaria</taxon>
        <taxon>Gadariae</taxon>
        <taxon>Gadiformes</taxon>
        <taxon>Muraenolepidoidei</taxon>
        <taxon>Muraenolepididae</taxon>
        <taxon>Muraenolepis</taxon>
    </lineage>
</organism>
<feature type="compositionally biased region" description="Low complexity" evidence="10">
    <location>
        <begin position="998"/>
        <end position="1007"/>
    </location>
</feature>
<evidence type="ECO:0000256" key="6">
    <source>
        <dbReference type="ARBA" id="ARBA00023242"/>
    </source>
</evidence>
<evidence type="ECO:0000259" key="12">
    <source>
        <dbReference type="PROSITE" id="PS51049"/>
    </source>
</evidence>
<dbReference type="GO" id="GO:0034993">
    <property type="term" value="C:meiotic nuclear membrane microtubule tethering complex"/>
    <property type="evidence" value="ECO:0007669"/>
    <property type="project" value="TreeGrafter"/>
</dbReference>
<sequence length="1213" mass="134278">MTQQEQQEFRGRLEGALSWMRAAQDPSEKDGENIQDHTKWLLLHYYCPQHGTAKIHSCQHEGLVLVDVALVAAEALLQASDKDLRGDTNAKLKDLKAQWEETSTYILHCHSRIEWVWLHWSEYLKAHEEFEVWLARLRARLAADVELQLGAREKLWQADHQRVVLSDVCGQAPLLQRLLDEAEALHERTQDPSVEPAARKALQQAYVQVRDGAEERLSLLQKMAEEHQVYLGSVHKFHTWLLSKTQELTELLDSDASPENRFQALQALDSSVAGEEMTLQHLETVAEAVQVHTSPGGAQQVAREAQELRQGWLRLRQELREAGEGLRAGLDAHSQYLVGQQRLGQDIGRLRLLLQELGRELDQGREGDRGEGADLSEEQLVDRWRKFTGMRNTLTSEEPQVEHLKAQLKDLFRFSVDSRHLSDDVLAVVKEHQSMKCRAARLCSESESSLRQVLRDPLHFFSQWSEGVSQVLEASAEVTDFSHLNVLAQNIERLLKHSVQLQERLSLLQARADLLAPVFGPQSAEGLVAELSAAIHSRDLLHTRLLQRKKQLQGMLATSKQFGHTHEGIFCTLSDLQDRLSAVDVLQPDILAKKSKADQLGVILKDLEDCEAHITALETLVSSSDTNRTQYDRLFAQWKLLYKTVRVKVGESEDAIVEHEDFHESLLSVEKWLMVVRQKLESFRGPSGDWSRTLGEFPEKELQLHQTEARGLVVLDHTSQEGRVHIVRDVKRLRDSWMALHDLSLNLYRLLNSSTEELNSDLWRVDRLAGEQKSGLSKSPLPAGGVFTRAMSGPSRREGSDEDSPGPSHSTWACQSQSSAGERNLQGADVGLRAGYELLGSGAQSVEAEASDAERELQEGSYRRGLPVFGTDDEVNTQAPGSPHLLGWTEARAARQAAGGGRSPGEAQVSVASASSATVGSTVTADRTGGRSPGVKAVSGRGQGGGAGSLRDVAWAETPERTRWSGGTAAEGLGQGGGAFTLFRRDAASLPSSPPPQRSSSPRGSASYVWESDPSVTEGAAQYESRRREFEAWLLGQNELLSGLLAATGSALGPKELKIRTDKLQALRASVDHGKGLFQLVIQDSQRAGLGAGAGCLDGPELTEDAGLEELRYRWMLYKSKLKEVGDLRIRTSGKGVRATKGTPVKAKRILKPGPGLLQRVCRVALPLWLLFMALLLLAFLLPWMEGSSSCSLTNNFARSFNLMLRYDGPPPT</sequence>
<dbReference type="AlphaFoldDB" id="A0A9Q0ESD5"/>
<evidence type="ECO:0000256" key="2">
    <source>
        <dbReference type="ARBA" id="ARBA00022692"/>
    </source>
</evidence>
<feature type="topological domain" description="Cytoplasmic" evidence="8">
    <location>
        <begin position="1"/>
        <end position="1163"/>
    </location>
</feature>
<dbReference type="Pfam" id="PF25804">
    <property type="entry name" value="SYNE3"/>
    <property type="match status" value="1"/>
</dbReference>
<dbReference type="Proteomes" id="UP001148018">
    <property type="component" value="Unassembled WGS sequence"/>
</dbReference>
<dbReference type="EMBL" id="JANIIK010000035">
    <property type="protein sequence ID" value="KAJ3612772.1"/>
    <property type="molecule type" value="Genomic_DNA"/>
</dbReference>
<feature type="topological domain" description="Perinuclear space" evidence="8">
    <location>
        <begin position="1185"/>
        <end position="1213"/>
    </location>
</feature>